<dbReference type="InterPro" id="IPR017941">
    <property type="entry name" value="Rieske_2Fe-2S"/>
</dbReference>
<reference evidence="8 9" key="1">
    <citation type="submission" date="2018-06" db="EMBL/GenBank/DDBJ databases">
        <title>Complete Genomes of Monosporascus.</title>
        <authorList>
            <person name="Robinson A.J."/>
            <person name="Natvig D.O."/>
        </authorList>
    </citation>
    <scope>NUCLEOTIDE SEQUENCE [LARGE SCALE GENOMIC DNA]</scope>
    <source>
        <strain evidence="8 9">CBS 609.92</strain>
    </source>
</reference>
<dbReference type="Gene3D" id="2.102.10.10">
    <property type="entry name" value="Rieske [2Fe-2S] iron-sulphur domain"/>
    <property type="match status" value="1"/>
</dbReference>
<feature type="domain" description="Rieske" evidence="7">
    <location>
        <begin position="71"/>
        <end position="171"/>
    </location>
</feature>
<protein>
    <recommendedName>
        <fullName evidence="7">Rieske domain-containing protein</fullName>
    </recommendedName>
</protein>
<dbReference type="SUPFAM" id="SSF50022">
    <property type="entry name" value="ISP domain"/>
    <property type="match status" value="1"/>
</dbReference>
<comment type="caution">
    <text evidence="8">The sequence shown here is derived from an EMBL/GenBank/DDBJ whole genome shotgun (WGS) entry which is preliminary data.</text>
</comment>
<evidence type="ECO:0000256" key="5">
    <source>
        <dbReference type="ARBA" id="ARBA00034078"/>
    </source>
</evidence>
<evidence type="ECO:0000256" key="6">
    <source>
        <dbReference type="SAM" id="MobiDB-lite"/>
    </source>
</evidence>
<evidence type="ECO:0000256" key="2">
    <source>
        <dbReference type="ARBA" id="ARBA00022723"/>
    </source>
</evidence>
<evidence type="ECO:0000313" key="8">
    <source>
        <dbReference type="EMBL" id="RYO90250.1"/>
    </source>
</evidence>
<sequence>MTTSVAAAPFIPGSRREDPWTFIGLASSFPNVELDGTSLAEKRSCDGDSAAGCKVFQIPRATAPGVVADDAVAAEEVAIREGEEAWSPEYFRGLKDQVLVFRYKGKFYAVDNRCPHSSYPLSNGTPFDIEDFGVVLSSGLTCPKHGWSFDLFTGQADRGNYRLGIWEVQLRPVAAGGSDKGRGAGTDGAGGAEGGVEGESEVWVRRKQRDRVG</sequence>
<organism evidence="8 9">
    <name type="scientific">Monosporascus cannonballus</name>
    <dbReference type="NCBI Taxonomy" id="155416"/>
    <lineage>
        <taxon>Eukaryota</taxon>
        <taxon>Fungi</taxon>
        <taxon>Dikarya</taxon>
        <taxon>Ascomycota</taxon>
        <taxon>Pezizomycotina</taxon>
        <taxon>Sordariomycetes</taxon>
        <taxon>Xylariomycetidae</taxon>
        <taxon>Xylariales</taxon>
        <taxon>Xylariales incertae sedis</taxon>
        <taxon>Monosporascus</taxon>
    </lineage>
</organism>
<keyword evidence="4" id="KW-0411">Iron-sulfur</keyword>
<dbReference type="InterPro" id="IPR036922">
    <property type="entry name" value="Rieske_2Fe-2S_sf"/>
</dbReference>
<feature type="compositionally biased region" description="Gly residues" evidence="6">
    <location>
        <begin position="183"/>
        <end position="197"/>
    </location>
</feature>
<keyword evidence="3" id="KW-0408">Iron</keyword>
<comment type="cofactor">
    <cofactor evidence="5">
        <name>[2Fe-2S] cluster</name>
        <dbReference type="ChEBI" id="CHEBI:190135"/>
    </cofactor>
</comment>
<name>A0ABY0HCG3_9PEZI</name>
<keyword evidence="1" id="KW-0001">2Fe-2S</keyword>
<proteinExistence type="predicted"/>
<evidence type="ECO:0000256" key="1">
    <source>
        <dbReference type="ARBA" id="ARBA00022714"/>
    </source>
</evidence>
<dbReference type="EMBL" id="QJNS01000059">
    <property type="protein sequence ID" value="RYO90250.1"/>
    <property type="molecule type" value="Genomic_DNA"/>
</dbReference>
<keyword evidence="9" id="KW-1185">Reference proteome</keyword>
<evidence type="ECO:0000256" key="3">
    <source>
        <dbReference type="ARBA" id="ARBA00023004"/>
    </source>
</evidence>
<feature type="region of interest" description="Disordered" evidence="6">
    <location>
        <begin position="176"/>
        <end position="213"/>
    </location>
</feature>
<dbReference type="PANTHER" id="PTHR21496:SF0">
    <property type="entry name" value="RIESKE DOMAIN-CONTAINING PROTEIN"/>
    <property type="match status" value="1"/>
</dbReference>
<dbReference type="PANTHER" id="PTHR21496">
    <property type="entry name" value="FERREDOXIN-RELATED"/>
    <property type="match status" value="1"/>
</dbReference>
<keyword evidence="2" id="KW-0479">Metal-binding</keyword>
<gene>
    <name evidence="8" type="ORF">DL762_002772</name>
</gene>
<dbReference type="PROSITE" id="PS51296">
    <property type="entry name" value="RIESKE"/>
    <property type="match status" value="1"/>
</dbReference>
<accession>A0ABY0HCG3</accession>
<dbReference type="Proteomes" id="UP000294003">
    <property type="component" value="Unassembled WGS sequence"/>
</dbReference>
<evidence type="ECO:0000256" key="4">
    <source>
        <dbReference type="ARBA" id="ARBA00023014"/>
    </source>
</evidence>
<evidence type="ECO:0000313" key="9">
    <source>
        <dbReference type="Proteomes" id="UP000294003"/>
    </source>
</evidence>
<dbReference type="Pfam" id="PF00355">
    <property type="entry name" value="Rieske"/>
    <property type="match status" value="1"/>
</dbReference>
<dbReference type="CDD" id="cd03467">
    <property type="entry name" value="Rieske"/>
    <property type="match status" value="1"/>
</dbReference>
<evidence type="ECO:0000259" key="7">
    <source>
        <dbReference type="PROSITE" id="PS51296"/>
    </source>
</evidence>